<proteinExistence type="predicted"/>
<gene>
    <name evidence="1" type="ORF">PXEA_LOCUS34751</name>
</gene>
<dbReference type="Proteomes" id="UP000784294">
    <property type="component" value="Unassembled WGS sequence"/>
</dbReference>
<protein>
    <submittedName>
        <fullName evidence="1">Uncharacterized protein</fullName>
    </submittedName>
</protein>
<dbReference type="AlphaFoldDB" id="A0A3S5C803"/>
<name>A0A3S5C803_9PLAT</name>
<evidence type="ECO:0000313" key="1">
    <source>
        <dbReference type="EMBL" id="VEL41311.1"/>
    </source>
</evidence>
<dbReference type="EMBL" id="CAAALY010268788">
    <property type="protein sequence ID" value="VEL41311.1"/>
    <property type="molecule type" value="Genomic_DNA"/>
</dbReference>
<keyword evidence="2" id="KW-1185">Reference proteome</keyword>
<comment type="caution">
    <text evidence="1">The sequence shown here is derived from an EMBL/GenBank/DDBJ whole genome shotgun (WGS) entry which is preliminary data.</text>
</comment>
<accession>A0A3S5C803</accession>
<sequence>MRGYDCALFRGYRDFILSTLSSLKPEAMDLISFDCNENRVQRRPTEIEKLFDPLFASEPFNQASTYSHVTSNQAAAFATGAVAVQSIRASDQQKMARLERPSSTTELMSIGAPDRKRAESISESTYQAYLLSSGNTNVRFHYL</sequence>
<reference evidence="1" key="1">
    <citation type="submission" date="2018-11" db="EMBL/GenBank/DDBJ databases">
        <authorList>
            <consortium name="Pathogen Informatics"/>
        </authorList>
    </citation>
    <scope>NUCLEOTIDE SEQUENCE</scope>
</reference>
<evidence type="ECO:0000313" key="2">
    <source>
        <dbReference type="Proteomes" id="UP000784294"/>
    </source>
</evidence>
<organism evidence="1 2">
    <name type="scientific">Protopolystoma xenopodis</name>
    <dbReference type="NCBI Taxonomy" id="117903"/>
    <lineage>
        <taxon>Eukaryota</taxon>
        <taxon>Metazoa</taxon>
        <taxon>Spiralia</taxon>
        <taxon>Lophotrochozoa</taxon>
        <taxon>Platyhelminthes</taxon>
        <taxon>Monogenea</taxon>
        <taxon>Polyopisthocotylea</taxon>
        <taxon>Polystomatidea</taxon>
        <taxon>Polystomatidae</taxon>
        <taxon>Protopolystoma</taxon>
    </lineage>
</organism>